<proteinExistence type="predicted"/>
<sequence>MKTFLVERDVGNTPTVELLGMSAASWRTARQMQQEGDRIYYLGSTYLPADGLCLCLYTAKSAEVVANHSQVARLPVRRITDAVAFGTPAFPEAVD</sequence>
<organism evidence="1 2">
    <name type="scientific">Rhodobacter ferrooxidans</name>
    <dbReference type="NCBI Taxonomy" id="371731"/>
    <lineage>
        <taxon>Bacteria</taxon>
        <taxon>Pseudomonadati</taxon>
        <taxon>Pseudomonadota</taxon>
        <taxon>Alphaproteobacteria</taxon>
        <taxon>Rhodobacterales</taxon>
        <taxon>Rhodobacter group</taxon>
        <taxon>Rhodobacter</taxon>
    </lineage>
</organism>
<dbReference type="InterPro" id="IPR025336">
    <property type="entry name" value="SCO4226-like"/>
</dbReference>
<comment type="caution">
    <text evidence="1">The sequence shown here is derived from an EMBL/GenBank/DDBJ whole genome shotgun (WGS) entry which is preliminary data.</text>
</comment>
<dbReference type="Proteomes" id="UP000010121">
    <property type="component" value="Unassembled WGS sequence"/>
</dbReference>
<accession>C8S4I1</accession>
<dbReference type="Pfam" id="PF14026">
    <property type="entry name" value="SCO4226-like"/>
    <property type="match status" value="1"/>
</dbReference>
<dbReference type="STRING" id="371731.Rsw2DRAFT_2959"/>
<dbReference type="EMBL" id="ACYY01000025">
    <property type="protein sequence ID" value="EEW24148.1"/>
    <property type="molecule type" value="Genomic_DNA"/>
</dbReference>
<dbReference type="eggNOG" id="ENOG5032Y1F">
    <property type="taxonomic scope" value="Bacteria"/>
</dbReference>
<protein>
    <recommendedName>
        <fullName evidence="3">DUF4242 domain-containing protein</fullName>
    </recommendedName>
</protein>
<gene>
    <name evidence="1" type="ORF">Rsw2DRAFT_2959</name>
</gene>
<evidence type="ECO:0008006" key="3">
    <source>
        <dbReference type="Google" id="ProtNLM"/>
    </source>
</evidence>
<name>C8S4I1_9RHOB</name>
<keyword evidence="2" id="KW-1185">Reference proteome</keyword>
<reference evidence="1 2" key="1">
    <citation type="submission" date="2009-08" db="EMBL/GenBank/DDBJ databases">
        <title>The draft genome of Rhodobacter sp. SW2.</title>
        <authorList>
            <consortium name="US DOE Joint Genome Institute (JGI-PGF)"/>
            <person name="Lucas S."/>
            <person name="Copeland A."/>
            <person name="Lapidus A."/>
            <person name="Glavina del Rio T."/>
            <person name="Tice H."/>
            <person name="Bruce D."/>
            <person name="Goodwin L."/>
            <person name="Pitluck S."/>
            <person name="Larimer F."/>
            <person name="Land M.L."/>
            <person name="Hauser L."/>
            <person name="Emerson D."/>
        </authorList>
    </citation>
    <scope>NUCLEOTIDE SEQUENCE [LARGE SCALE GENOMIC DNA]</scope>
    <source>
        <strain evidence="1 2">SW2</strain>
    </source>
</reference>
<dbReference type="AlphaFoldDB" id="C8S4I1"/>
<dbReference type="RefSeq" id="WP_008032347.1">
    <property type="nucleotide sequence ID" value="NZ_ACYY01000025.1"/>
</dbReference>
<evidence type="ECO:0000313" key="1">
    <source>
        <dbReference type="EMBL" id="EEW24148.1"/>
    </source>
</evidence>
<evidence type="ECO:0000313" key="2">
    <source>
        <dbReference type="Proteomes" id="UP000010121"/>
    </source>
</evidence>
<dbReference type="OrthoDB" id="9800027at2"/>